<evidence type="ECO:0000313" key="1">
    <source>
        <dbReference type="EMBL" id="SFZ97422.1"/>
    </source>
</evidence>
<dbReference type="NCBIfam" id="NF033854">
    <property type="entry name" value="esterase_BioV"/>
    <property type="match status" value="1"/>
</dbReference>
<dbReference type="InterPro" id="IPR029058">
    <property type="entry name" value="AB_hydrolase_fold"/>
</dbReference>
<evidence type="ECO:0008006" key="2">
    <source>
        <dbReference type="Google" id="ProtNLM"/>
    </source>
</evidence>
<dbReference type="SUPFAM" id="SSF53474">
    <property type="entry name" value="alpha/beta-Hydrolases"/>
    <property type="match status" value="1"/>
</dbReference>
<protein>
    <recommendedName>
        <fullName evidence="2">AB hydrolase-1 domain-containing protein</fullName>
    </recommendedName>
</protein>
<organism evidence="1">
    <name type="scientific">hydrothermal vent metagenome</name>
    <dbReference type="NCBI Taxonomy" id="652676"/>
    <lineage>
        <taxon>unclassified sequences</taxon>
        <taxon>metagenomes</taxon>
        <taxon>ecological metagenomes</taxon>
    </lineage>
</organism>
<dbReference type="Gene3D" id="3.40.50.1820">
    <property type="entry name" value="alpha/beta hydrolase"/>
    <property type="match status" value="1"/>
</dbReference>
<reference evidence="1" key="1">
    <citation type="submission" date="2016-10" db="EMBL/GenBank/DDBJ databases">
        <authorList>
            <person name="de Groot N.N."/>
        </authorList>
    </citation>
    <scope>NUCLEOTIDE SEQUENCE</scope>
</reference>
<name>A0A1W1EBL2_9ZZZZ</name>
<accession>A0A1W1EBL2</accession>
<proteinExistence type="predicted"/>
<gene>
    <name evidence="1" type="ORF">MNB_SV-5-1741</name>
</gene>
<dbReference type="EMBL" id="FPKX01000005">
    <property type="protein sequence ID" value="SFZ97422.1"/>
    <property type="molecule type" value="Genomic_DNA"/>
</dbReference>
<sequence>MKYFNGFSLHNEEEMFKEYIDTNSSTVIGFSFGAQKAFEYVYNSKNRVDRLILLSPAFFQEDKKSFVRSQLRYFEAGQEAYVKQFLLNVTFPSNIDLSKYLNIGTKEELTSLLTYKWDKKKIEDILNRGTIIEVFIGEKDKIINAKDTNDFFKPLTTCYYIKDAGHLLKGKNEH</sequence>
<dbReference type="AlphaFoldDB" id="A0A1W1EBL2"/>